<proteinExistence type="predicted"/>
<keyword evidence="4" id="KW-1185">Reference proteome</keyword>
<reference evidence="3 4" key="2">
    <citation type="submission" date="2023-06" db="EMBL/GenBank/DDBJ databases">
        <title>Identification and characterization of horizontal gene transfer across gut microbiota members of farm animals based on homology search.</title>
        <authorList>
            <person name="Schwarzerova J."/>
            <person name="Nykrynova M."/>
            <person name="Jureckova K."/>
            <person name="Cejkova D."/>
            <person name="Rychlik I."/>
        </authorList>
    </citation>
    <scope>NUCLEOTIDE SEQUENCE [LARGE SCALE GENOMIC DNA]</scope>
    <source>
        <strain evidence="3 4">153_Feed</strain>
    </source>
</reference>
<evidence type="ECO:0000256" key="2">
    <source>
        <dbReference type="SAM" id="Phobius"/>
    </source>
</evidence>
<feature type="compositionally biased region" description="Acidic residues" evidence="1">
    <location>
        <begin position="102"/>
        <end position="111"/>
    </location>
</feature>
<reference evidence="4" key="1">
    <citation type="submission" date="2023-06" db="EMBL/GenBank/DDBJ databases">
        <title>Identification and characterization of horizontal gene transfer across gut microbiota members of farm animals based on homology search.</title>
        <authorList>
            <person name="Zeman M."/>
            <person name="Kubasova T."/>
            <person name="Jahodarova E."/>
            <person name="Nykrynova M."/>
            <person name="Rychlik I."/>
        </authorList>
    </citation>
    <scope>NUCLEOTIDE SEQUENCE [LARGE SCALE GENOMIC DNA]</scope>
    <source>
        <strain evidence="4">153_Feed</strain>
    </source>
</reference>
<name>A0ABT7V3N5_9ACTN</name>
<dbReference type="CDD" id="cd12087">
    <property type="entry name" value="TM_EGFR-like"/>
    <property type="match status" value="1"/>
</dbReference>
<gene>
    <name evidence="3" type="ORF">QUW25_05910</name>
</gene>
<protein>
    <submittedName>
        <fullName evidence="3">Transmembrane domain-containing protein</fullName>
    </submittedName>
</protein>
<evidence type="ECO:0000256" key="1">
    <source>
        <dbReference type="SAM" id="MobiDB-lite"/>
    </source>
</evidence>
<feature type="transmembrane region" description="Helical" evidence="2">
    <location>
        <begin position="43"/>
        <end position="66"/>
    </location>
</feature>
<keyword evidence="2" id="KW-0472">Membrane</keyword>
<keyword evidence="2" id="KW-1133">Transmembrane helix</keyword>
<keyword evidence="2 3" id="KW-0812">Transmembrane</keyword>
<evidence type="ECO:0000313" key="4">
    <source>
        <dbReference type="Proteomes" id="UP001529256"/>
    </source>
</evidence>
<organism evidence="3 4">
    <name type="scientific">Thermophilibacter provencensis</name>
    <dbReference type="NCBI Taxonomy" id="1852386"/>
    <lineage>
        <taxon>Bacteria</taxon>
        <taxon>Bacillati</taxon>
        <taxon>Actinomycetota</taxon>
        <taxon>Coriobacteriia</taxon>
        <taxon>Coriobacteriales</taxon>
        <taxon>Atopobiaceae</taxon>
        <taxon>Thermophilibacter</taxon>
    </lineage>
</organism>
<dbReference type="RefSeq" id="WP_289511292.1">
    <property type="nucleotide sequence ID" value="NZ_JAUDEA010000007.1"/>
</dbReference>
<dbReference type="Proteomes" id="UP001529256">
    <property type="component" value="Unassembled WGS sequence"/>
</dbReference>
<reference evidence="3 4" key="3">
    <citation type="submission" date="2023-06" db="EMBL/GenBank/DDBJ databases">
        <authorList>
            <person name="Zeman M."/>
            <person name="Kubasova T."/>
            <person name="Jahodarova E."/>
            <person name="Nykrynova M."/>
            <person name="Rychlik I."/>
        </authorList>
    </citation>
    <scope>NUCLEOTIDE SEQUENCE [LARGE SCALE GENOMIC DNA]</scope>
    <source>
        <strain evidence="3 4">153_Feed</strain>
    </source>
</reference>
<comment type="caution">
    <text evidence="3">The sequence shown here is derived from an EMBL/GenBank/DDBJ whole genome shotgun (WGS) entry which is preliminary data.</text>
</comment>
<evidence type="ECO:0000313" key="3">
    <source>
        <dbReference type="EMBL" id="MDM8271207.1"/>
    </source>
</evidence>
<feature type="compositionally biased region" description="Basic and acidic residues" evidence="1">
    <location>
        <begin position="87"/>
        <end position="100"/>
    </location>
</feature>
<feature type="compositionally biased region" description="Acidic residues" evidence="1">
    <location>
        <begin position="76"/>
        <end position="86"/>
    </location>
</feature>
<dbReference type="EMBL" id="JAUDEA010000007">
    <property type="protein sequence ID" value="MDM8271207.1"/>
    <property type="molecule type" value="Genomic_DNA"/>
</dbReference>
<sequence>MGERRNPAIVAGLLGAAGAFVPQTAQALSLKETLDGFFTSPTTAFAAGVVGGALLTGAIVGTASLISRRRRAVSELPDEPDGPVDEGGEKYRPRHMRAELSAEPESEDEPEAAPTKEESHGPSHAASNYEQIAENYARKMTFRARMARRAEGVAATLRERMGASMMEGVPVIERADGSVGDVGTSWWQTAVGAAAISANTGFVADTDSYAIPSDFSRSDSEILADRAKRSEGISRRVAQIDEGAYPERRSVKDIEETDEWIRALRSMDEKIAEEAPQRDPIGFIDTVGGADTLDEPDNLELETSFIPFRTPAGHPEVVDTESYIDYLIEDEFSKNASTAVRRTSKRFLRLLEGGTSASSRHLAGTGATASTYVPKHFSEPLVAQA</sequence>
<feature type="region of interest" description="Disordered" evidence="1">
    <location>
        <begin position="70"/>
        <end position="128"/>
    </location>
</feature>
<accession>A0ABT7V3N5</accession>